<proteinExistence type="predicted"/>
<gene>
    <name evidence="2" type="ORF">CRG98_022850</name>
</gene>
<comment type="caution">
    <text evidence="2">The sequence shown here is derived from an EMBL/GenBank/DDBJ whole genome shotgun (WGS) entry which is preliminary data.</text>
</comment>
<feature type="region of interest" description="Disordered" evidence="1">
    <location>
        <begin position="1"/>
        <end position="22"/>
    </location>
</feature>
<reference evidence="2 3" key="1">
    <citation type="submission" date="2017-11" db="EMBL/GenBank/DDBJ databases">
        <title>De-novo sequencing of pomegranate (Punica granatum L.) genome.</title>
        <authorList>
            <person name="Akparov Z."/>
            <person name="Amiraslanov A."/>
            <person name="Hajiyeva S."/>
            <person name="Abbasov M."/>
            <person name="Kaur K."/>
            <person name="Hamwieh A."/>
            <person name="Solovyev V."/>
            <person name="Salamov A."/>
            <person name="Braich B."/>
            <person name="Kosarev P."/>
            <person name="Mahmoud A."/>
            <person name="Hajiyev E."/>
            <person name="Babayeva S."/>
            <person name="Izzatullayeva V."/>
            <person name="Mammadov A."/>
            <person name="Mammadov A."/>
            <person name="Sharifova S."/>
            <person name="Ojaghi J."/>
            <person name="Eynullazada K."/>
            <person name="Bayramov B."/>
            <person name="Abdulazimova A."/>
            <person name="Shahmuradov I."/>
        </authorList>
    </citation>
    <scope>NUCLEOTIDE SEQUENCE [LARGE SCALE GENOMIC DNA]</scope>
    <source>
        <strain evidence="3">cv. AG2017</strain>
        <tissue evidence="2">Leaf</tissue>
    </source>
</reference>
<feature type="compositionally biased region" description="Polar residues" evidence="1">
    <location>
        <begin position="1"/>
        <end position="13"/>
    </location>
</feature>
<dbReference type="AlphaFoldDB" id="A0A2I0JML3"/>
<accession>A0A2I0JML3</accession>
<sequence length="157" mass="17762">MASGDSFSRTSVTHPREGGHSQAALHRLAHVRMDRSAPDLRLEVITPPRQEILRIWRTFRPVDRAFVQDIIGDVVMLTEAPGTELAPTIEEYTALIQRPTPTTQGIFVPNLFAVIRSQLSNLLGIPTQEIHQEFHQGWDHGIRIAWLSDWTLLRVGN</sequence>
<dbReference type="EMBL" id="PGOL01001574">
    <property type="protein sequence ID" value="PKI56746.1"/>
    <property type="molecule type" value="Genomic_DNA"/>
</dbReference>
<protein>
    <submittedName>
        <fullName evidence="2">Uncharacterized protein</fullName>
    </submittedName>
</protein>
<evidence type="ECO:0000313" key="2">
    <source>
        <dbReference type="EMBL" id="PKI56746.1"/>
    </source>
</evidence>
<organism evidence="2 3">
    <name type="scientific">Punica granatum</name>
    <name type="common">Pomegranate</name>
    <dbReference type="NCBI Taxonomy" id="22663"/>
    <lineage>
        <taxon>Eukaryota</taxon>
        <taxon>Viridiplantae</taxon>
        <taxon>Streptophyta</taxon>
        <taxon>Embryophyta</taxon>
        <taxon>Tracheophyta</taxon>
        <taxon>Spermatophyta</taxon>
        <taxon>Magnoliopsida</taxon>
        <taxon>eudicotyledons</taxon>
        <taxon>Gunneridae</taxon>
        <taxon>Pentapetalae</taxon>
        <taxon>rosids</taxon>
        <taxon>malvids</taxon>
        <taxon>Myrtales</taxon>
        <taxon>Lythraceae</taxon>
        <taxon>Punica</taxon>
    </lineage>
</organism>
<dbReference type="Proteomes" id="UP000233551">
    <property type="component" value="Unassembled WGS sequence"/>
</dbReference>
<keyword evidence="3" id="KW-1185">Reference proteome</keyword>
<name>A0A2I0JML3_PUNGR</name>
<evidence type="ECO:0000313" key="3">
    <source>
        <dbReference type="Proteomes" id="UP000233551"/>
    </source>
</evidence>
<evidence type="ECO:0000256" key="1">
    <source>
        <dbReference type="SAM" id="MobiDB-lite"/>
    </source>
</evidence>